<proteinExistence type="predicted"/>
<gene>
    <name evidence="1" type="ORF">FBU59_003767</name>
</gene>
<keyword evidence="2" id="KW-1185">Reference proteome</keyword>
<comment type="caution">
    <text evidence="1">The sequence shown here is derived from an EMBL/GenBank/DDBJ whole genome shotgun (WGS) entry which is preliminary data.</text>
</comment>
<sequence length="191" mass="20082">LDLENATSPEICARTTNGLLSLVNVTAGNLVAETKNAKITGSEVKAPVAQFKTSNAAVDLGDVCADELRITTSNAKIDGTWSIKRKLDIATSNASVSGTIKLADPAAPTRISLSTSCGSIKARLPTDTFSGTIDMRTSCGEVSVSAAGFFADPPPMKYIVNEKQYKRAMVGNGQHEFVAKTSNSSANITFY</sequence>
<protein>
    <submittedName>
        <fullName evidence="1">Uncharacterized protein</fullName>
    </submittedName>
</protein>
<organism evidence="1 2">
    <name type="scientific">Linderina macrospora</name>
    <dbReference type="NCBI Taxonomy" id="4868"/>
    <lineage>
        <taxon>Eukaryota</taxon>
        <taxon>Fungi</taxon>
        <taxon>Fungi incertae sedis</taxon>
        <taxon>Zoopagomycota</taxon>
        <taxon>Kickxellomycotina</taxon>
        <taxon>Kickxellomycetes</taxon>
        <taxon>Kickxellales</taxon>
        <taxon>Kickxellaceae</taxon>
        <taxon>Linderina</taxon>
    </lineage>
</organism>
<feature type="non-terminal residue" evidence="1">
    <location>
        <position position="1"/>
    </location>
</feature>
<reference evidence="1" key="1">
    <citation type="submission" date="2022-07" db="EMBL/GenBank/DDBJ databases">
        <title>Phylogenomic reconstructions and comparative analyses of Kickxellomycotina fungi.</title>
        <authorList>
            <person name="Reynolds N.K."/>
            <person name="Stajich J.E."/>
            <person name="Barry K."/>
            <person name="Grigoriev I.V."/>
            <person name="Crous P."/>
            <person name="Smith M.E."/>
        </authorList>
    </citation>
    <scope>NUCLEOTIDE SEQUENCE</scope>
    <source>
        <strain evidence="1">NRRL 5244</strain>
    </source>
</reference>
<name>A0ACC1J7Q3_9FUNG</name>
<accession>A0ACC1J7Q3</accession>
<evidence type="ECO:0000313" key="2">
    <source>
        <dbReference type="Proteomes" id="UP001150603"/>
    </source>
</evidence>
<dbReference type="Proteomes" id="UP001150603">
    <property type="component" value="Unassembled WGS sequence"/>
</dbReference>
<evidence type="ECO:0000313" key="1">
    <source>
        <dbReference type="EMBL" id="KAJ1940584.1"/>
    </source>
</evidence>
<dbReference type="EMBL" id="JANBPW010002502">
    <property type="protein sequence ID" value="KAJ1940584.1"/>
    <property type="molecule type" value="Genomic_DNA"/>
</dbReference>